<dbReference type="Proteomes" id="UP000298327">
    <property type="component" value="Unassembled WGS sequence"/>
</dbReference>
<feature type="compositionally biased region" description="Polar residues" evidence="1">
    <location>
        <begin position="536"/>
        <end position="545"/>
    </location>
</feature>
<feature type="compositionally biased region" description="Pro residues" evidence="1">
    <location>
        <begin position="868"/>
        <end position="880"/>
    </location>
</feature>
<dbReference type="Pfam" id="PF00561">
    <property type="entry name" value="Abhydrolase_1"/>
    <property type="match status" value="1"/>
</dbReference>
<feature type="domain" description="AB hydrolase-1" evidence="2">
    <location>
        <begin position="610"/>
        <end position="712"/>
    </location>
</feature>
<protein>
    <recommendedName>
        <fullName evidence="2">AB hydrolase-1 domain-containing protein</fullName>
    </recommendedName>
</protein>
<dbReference type="PANTHER" id="PTHR43433">
    <property type="entry name" value="HYDROLASE, ALPHA/BETA FOLD FAMILY PROTEIN"/>
    <property type="match status" value="1"/>
</dbReference>
<dbReference type="EMBL" id="SEOQ01000381">
    <property type="protein sequence ID" value="TFY64210.1"/>
    <property type="molecule type" value="Genomic_DNA"/>
</dbReference>
<feature type="region of interest" description="Disordered" evidence="1">
    <location>
        <begin position="311"/>
        <end position="483"/>
    </location>
</feature>
<feature type="region of interest" description="Disordered" evidence="1">
    <location>
        <begin position="1"/>
        <end position="171"/>
    </location>
</feature>
<accession>A0A4Y9YQY5</accession>
<dbReference type="InterPro" id="IPR029058">
    <property type="entry name" value="AB_hydrolase_fold"/>
</dbReference>
<organism evidence="3 4">
    <name type="scientific">Dentipellis fragilis</name>
    <dbReference type="NCBI Taxonomy" id="205917"/>
    <lineage>
        <taxon>Eukaryota</taxon>
        <taxon>Fungi</taxon>
        <taxon>Dikarya</taxon>
        <taxon>Basidiomycota</taxon>
        <taxon>Agaricomycotina</taxon>
        <taxon>Agaricomycetes</taxon>
        <taxon>Russulales</taxon>
        <taxon>Hericiaceae</taxon>
        <taxon>Dentipellis</taxon>
    </lineage>
</organism>
<feature type="compositionally biased region" description="Basic and acidic residues" evidence="1">
    <location>
        <begin position="222"/>
        <end position="242"/>
    </location>
</feature>
<feature type="compositionally biased region" description="Polar residues" evidence="1">
    <location>
        <begin position="92"/>
        <end position="101"/>
    </location>
</feature>
<feature type="region of interest" description="Disordered" evidence="1">
    <location>
        <begin position="766"/>
        <end position="806"/>
    </location>
</feature>
<feature type="region of interest" description="Disordered" evidence="1">
    <location>
        <begin position="214"/>
        <end position="263"/>
    </location>
</feature>
<feature type="region of interest" description="Disordered" evidence="1">
    <location>
        <begin position="528"/>
        <end position="551"/>
    </location>
</feature>
<evidence type="ECO:0000256" key="1">
    <source>
        <dbReference type="SAM" id="MobiDB-lite"/>
    </source>
</evidence>
<sequence>MKRKWSKDKREPLIRRIGTTEAEEKMPEGFVWTSCRARRDWPAPTSSRPTVDDQDDDGGARRPTHNHRPVLCPSPPSSDTPFTDTRFLLAMRSNNGTSSHRTPSKKASLLSLRRDKESYTIPDTPTSVDTSDTSHREPSYFERYYSRQRSGSKSRSDQQKGRVSRRNSLLESSSSKALDVAAWASKNASTEQLEDCDDQLLSFSVAQDADLSSQFYNNGDVTPKDPSYRRPRTSNDPDRDSSDASYFRISGSSTQTQVETPPQTPIDFYMPRMTIDPFPVVVAAPVPDVETMDALVDGMNDYGGDDFFMGSGGMSGRSRRKDRFHPLYQPPLPKPPPGITLGGGIPRKPSAKLKAHYEEDDAPAPPTPTSTRRPSRKLSARPSNATITVDTFETNTTIDDDSPPASPRSSVRDSKSVVPSISDIIRTYAPLEQQARSRPSSARPSLRSSLHGHGHARSAVQEEHESEPEPLSAAEEAELMSRSSVDSIANEVRQTLRMQSTSPISQPSSKHLASFRQSVVSDGALNLGSPRFETTRPMSFYSSPSAVPESDDPPIEFTPVPTTQAQSIARYLRSARLTTILKLTRSPHASHEHPLTVSLSDLGSPTGFPLVVFLGLGSVRYVMGLYDEMAEYLGIRLITIDRWGLGRTDTPKSKSARGIPEWSSVVEEVLDLLHIDQCSVMAHSAGAPYALSFANRVPERVRGEVLLLAPWVGGSEGAGYKWLKYVPTGILKTAQAAEWKIQAWMLGKPPNIAYEGIGYDATLPVSSPASRATSSHHRSDGRPSTSNGNGTQSNDSMPRPSVGSSVFSEYDDLRDFEGRFDSHSTLEANAGNSRNRSISESKPALGFKRKTSRNFLNRLKGNATPTQPQTPPAEKSPPSGPVRKLKALRSMGSLKGKSSSSMHSKKTSAPPPQVPDTLNLDIGLGFHALEWSGNGDSSSPSTPPSGDKDPFRAEGSIHGYNRRAGGRRSISFGAATRSSQPTMLSSPIGDSSSTMGVTATSSYQAALGNALIVASHAESSKGVHSDLLQILNHDQQPWGFSYVTYPHNVRVWYGDKDEKIAENAVRWMERNMGEDRCRVKVVKGADHGLMYRSSVVVEVLEQVREIWASGV</sequence>
<feature type="compositionally biased region" description="Polar residues" evidence="1">
    <location>
        <begin position="381"/>
        <end position="397"/>
    </location>
</feature>
<dbReference type="Gene3D" id="3.40.50.1820">
    <property type="entry name" value="alpha/beta hydrolase"/>
    <property type="match status" value="1"/>
</dbReference>
<keyword evidence="4" id="KW-1185">Reference proteome</keyword>
<feature type="compositionally biased region" description="Polar residues" evidence="1">
    <location>
        <begin position="976"/>
        <end position="996"/>
    </location>
</feature>
<feature type="compositionally biased region" description="Low complexity" evidence="1">
    <location>
        <begin position="436"/>
        <end position="449"/>
    </location>
</feature>
<feature type="compositionally biased region" description="Low complexity" evidence="1">
    <location>
        <begin position="890"/>
        <end position="902"/>
    </location>
</feature>
<feature type="compositionally biased region" description="Pro residues" evidence="1">
    <location>
        <begin position="328"/>
        <end position="338"/>
    </location>
</feature>
<dbReference type="InterPro" id="IPR050471">
    <property type="entry name" value="AB_hydrolase"/>
</dbReference>
<feature type="compositionally biased region" description="Polar residues" evidence="1">
    <location>
        <begin position="825"/>
        <end position="840"/>
    </location>
</feature>
<gene>
    <name evidence="3" type="ORF">EVG20_g6021</name>
</gene>
<proteinExistence type="predicted"/>
<dbReference type="PANTHER" id="PTHR43433:SF10">
    <property type="entry name" value="AB HYDROLASE-1 DOMAIN-CONTAINING PROTEIN"/>
    <property type="match status" value="1"/>
</dbReference>
<dbReference type="STRING" id="205917.A0A4Y9YQY5"/>
<name>A0A4Y9YQY5_9AGAM</name>
<feature type="compositionally biased region" description="Polar residues" evidence="1">
    <location>
        <begin position="782"/>
        <end position="806"/>
    </location>
</feature>
<dbReference type="AlphaFoldDB" id="A0A4Y9YQY5"/>
<dbReference type="OrthoDB" id="435520at2759"/>
<reference evidence="3 4" key="1">
    <citation type="submission" date="2019-02" db="EMBL/GenBank/DDBJ databases">
        <title>Genome sequencing of the rare red list fungi Dentipellis fragilis.</title>
        <authorList>
            <person name="Buettner E."/>
            <person name="Kellner H."/>
        </authorList>
    </citation>
    <scope>NUCLEOTIDE SEQUENCE [LARGE SCALE GENOMIC DNA]</scope>
    <source>
        <strain evidence="3 4">DSM 105465</strain>
    </source>
</reference>
<evidence type="ECO:0000313" key="3">
    <source>
        <dbReference type="EMBL" id="TFY64210.1"/>
    </source>
</evidence>
<evidence type="ECO:0000313" key="4">
    <source>
        <dbReference type="Proteomes" id="UP000298327"/>
    </source>
</evidence>
<evidence type="ECO:0000259" key="2">
    <source>
        <dbReference type="Pfam" id="PF00561"/>
    </source>
</evidence>
<feature type="region of interest" description="Disordered" evidence="1">
    <location>
        <begin position="825"/>
        <end position="996"/>
    </location>
</feature>
<dbReference type="InterPro" id="IPR000073">
    <property type="entry name" value="AB_hydrolase_1"/>
</dbReference>
<dbReference type="SUPFAM" id="SSF53474">
    <property type="entry name" value="alpha/beta-Hydrolases"/>
    <property type="match status" value="1"/>
</dbReference>
<feature type="compositionally biased region" description="Low complexity" evidence="1">
    <location>
        <begin position="120"/>
        <end position="131"/>
    </location>
</feature>
<comment type="caution">
    <text evidence="3">The sequence shown here is derived from an EMBL/GenBank/DDBJ whole genome shotgun (WGS) entry which is preliminary data.</text>
</comment>